<evidence type="ECO:0000256" key="4">
    <source>
        <dbReference type="ARBA" id="ARBA00022692"/>
    </source>
</evidence>
<feature type="transmembrane region" description="Helical" evidence="7">
    <location>
        <begin position="171"/>
        <end position="188"/>
    </location>
</feature>
<proteinExistence type="inferred from homology"/>
<keyword evidence="3 7" id="KW-1003">Cell membrane</keyword>
<feature type="transmembrane region" description="Helical" evidence="7">
    <location>
        <begin position="140"/>
        <end position="165"/>
    </location>
</feature>
<dbReference type="InterPro" id="IPR032818">
    <property type="entry name" value="DedA-like"/>
</dbReference>
<dbReference type="PANTHER" id="PTHR30353">
    <property type="entry name" value="INNER MEMBRANE PROTEIN DEDA-RELATED"/>
    <property type="match status" value="1"/>
</dbReference>
<comment type="subcellular location">
    <subcellularLocation>
        <location evidence="1 7">Cell membrane</location>
        <topology evidence="1 7">Multi-pass membrane protein</topology>
    </subcellularLocation>
</comment>
<dbReference type="AlphaFoldDB" id="A0A1H4LH19"/>
<feature type="transmembrane region" description="Helical" evidence="7">
    <location>
        <begin position="12"/>
        <end position="34"/>
    </location>
</feature>
<dbReference type="Pfam" id="PF09335">
    <property type="entry name" value="VTT_dom"/>
    <property type="match status" value="1"/>
</dbReference>
<keyword evidence="6 7" id="KW-0472">Membrane</keyword>
<dbReference type="Proteomes" id="UP000183750">
    <property type="component" value="Unassembled WGS sequence"/>
</dbReference>
<evidence type="ECO:0000256" key="7">
    <source>
        <dbReference type="RuleBase" id="RU367016"/>
    </source>
</evidence>
<feature type="transmembrane region" description="Helical" evidence="7">
    <location>
        <begin position="54"/>
        <end position="77"/>
    </location>
</feature>
<dbReference type="InterPro" id="IPR032816">
    <property type="entry name" value="VTT_dom"/>
</dbReference>
<evidence type="ECO:0000313" key="9">
    <source>
        <dbReference type="EMBL" id="SEB69535.1"/>
    </source>
</evidence>
<gene>
    <name evidence="9" type="ORF">SAMN04489807_1776</name>
</gene>
<dbReference type="GO" id="GO:0005886">
    <property type="term" value="C:plasma membrane"/>
    <property type="evidence" value="ECO:0007669"/>
    <property type="project" value="UniProtKB-SubCell"/>
</dbReference>
<keyword evidence="10" id="KW-1185">Reference proteome</keyword>
<dbReference type="PANTHER" id="PTHR30353:SF0">
    <property type="entry name" value="TRANSMEMBRANE PROTEIN"/>
    <property type="match status" value="1"/>
</dbReference>
<protein>
    <submittedName>
        <fullName evidence="9">Membrane protein DedA, SNARE-associated domain</fullName>
    </submittedName>
</protein>
<evidence type="ECO:0000256" key="3">
    <source>
        <dbReference type="ARBA" id="ARBA00022475"/>
    </source>
</evidence>
<sequence>MDVINELILQTVASPWLFAVLFAVTVIDGFFPPIPSETVLVAAAAVLASTGDLWGLVPLGLVAAVGATIGDNIAFALGRRLGTTRWAWMRRPRVAAAFTTAEQALTQRSAALILGARYIPVGRVAVNMTAGAVGLPWRRFLPLSIVAGISWSALSLVIGLAAGSWIKDQPLLSAAIGIAIALVIGLVIDRVAAARRRRAPALNLAG</sequence>
<name>A0A1H4LH19_9MICO</name>
<dbReference type="OrthoDB" id="162303at2"/>
<evidence type="ECO:0000259" key="8">
    <source>
        <dbReference type="Pfam" id="PF09335"/>
    </source>
</evidence>
<keyword evidence="5 7" id="KW-1133">Transmembrane helix</keyword>
<reference evidence="10" key="1">
    <citation type="submission" date="2016-10" db="EMBL/GenBank/DDBJ databases">
        <authorList>
            <person name="Varghese N."/>
            <person name="Submissions S."/>
        </authorList>
    </citation>
    <scope>NUCLEOTIDE SEQUENCE [LARGE SCALE GENOMIC DNA]</scope>
    <source>
        <strain evidence="10">DSM 16089</strain>
    </source>
</reference>
<keyword evidence="4 7" id="KW-0812">Transmembrane</keyword>
<dbReference type="EMBL" id="FNSQ01000005">
    <property type="protein sequence ID" value="SEB69535.1"/>
    <property type="molecule type" value="Genomic_DNA"/>
</dbReference>
<evidence type="ECO:0000313" key="10">
    <source>
        <dbReference type="Proteomes" id="UP000183750"/>
    </source>
</evidence>
<evidence type="ECO:0000256" key="1">
    <source>
        <dbReference type="ARBA" id="ARBA00004651"/>
    </source>
</evidence>
<accession>A0A1H4LH19</accession>
<organism evidence="9 10">
    <name type="scientific">Microbacterium hydrocarbonoxydans</name>
    <dbReference type="NCBI Taxonomy" id="273678"/>
    <lineage>
        <taxon>Bacteria</taxon>
        <taxon>Bacillati</taxon>
        <taxon>Actinomycetota</taxon>
        <taxon>Actinomycetes</taxon>
        <taxon>Micrococcales</taxon>
        <taxon>Microbacteriaceae</taxon>
        <taxon>Microbacterium</taxon>
    </lineage>
</organism>
<feature type="domain" description="VTT" evidence="8">
    <location>
        <begin position="35"/>
        <end position="159"/>
    </location>
</feature>
<evidence type="ECO:0000256" key="6">
    <source>
        <dbReference type="ARBA" id="ARBA00023136"/>
    </source>
</evidence>
<dbReference type="RefSeq" id="WP_060926101.1">
    <property type="nucleotide sequence ID" value="NZ_FNSQ01000005.1"/>
</dbReference>
<evidence type="ECO:0000256" key="2">
    <source>
        <dbReference type="ARBA" id="ARBA00010792"/>
    </source>
</evidence>
<comment type="similarity">
    <text evidence="2 7">Belongs to the DedA family.</text>
</comment>
<evidence type="ECO:0000256" key="5">
    <source>
        <dbReference type="ARBA" id="ARBA00022989"/>
    </source>
</evidence>